<dbReference type="PANTHER" id="PTHR46128">
    <property type="entry name" value="MITOCHONDRIAL GROUP I INTRON SPLICING FACTOR CCM1"/>
    <property type="match status" value="1"/>
</dbReference>
<dbReference type="EMBL" id="KZ305076">
    <property type="protein sequence ID" value="PIA29493.1"/>
    <property type="molecule type" value="Genomic_DNA"/>
</dbReference>
<dbReference type="AlphaFoldDB" id="A0A2G5CE20"/>
<comment type="similarity">
    <text evidence="1">Belongs to the PPR family. P subfamily.</text>
</comment>
<organism evidence="4 5">
    <name type="scientific">Aquilegia coerulea</name>
    <name type="common">Rocky mountain columbine</name>
    <dbReference type="NCBI Taxonomy" id="218851"/>
    <lineage>
        <taxon>Eukaryota</taxon>
        <taxon>Viridiplantae</taxon>
        <taxon>Streptophyta</taxon>
        <taxon>Embryophyta</taxon>
        <taxon>Tracheophyta</taxon>
        <taxon>Spermatophyta</taxon>
        <taxon>Magnoliopsida</taxon>
        <taxon>Ranunculales</taxon>
        <taxon>Ranunculaceae</taxon>
        <taxon>Thalictroideae</taxon>
        <taxon>Aquilegia</taxon>
    </lineage>
</organism>
<dbReference type="OrthoDB" id="185373at2759"/>
<proteinExistence type="inferred from homology"/>
<dbReference type="NCBIfam" id="TIGR00756">
    <property type="entry name" value="PPR"/>
    <property type="match status" value="4"/>
</dbReference>
<name>A0A2G5CE20_AQUCA</name>
<dbReference type="Proteomes" id="UP000230069">
    <property type="component" value="Unassembled WGS sequence"/>
</dbReference>
<feature type="repeat" description="PPR" evidence="3">
    <location>
        <begin position="191"/>
        <end position="225"/>
    </location>
</feature>
<dbReference type="PANTHER" id="PTHR46128:SF82">
    <property type="entry name" value="PENTACOTRIPEPTIDE-REPEAT REGION OF PRORP DOMAIN-CONTAINING PROTEIN"/>
    <property type="match status" value="1"/>
</dbReference>
<evidence type="ECO:0008006" key="6">
    <source>
        <dbReference type="Google" id="ProtNLM"/>
    </source>
</evidence>
<gene>
    <name evidence="4" type="ORF">AQUCO_05900008v1</name>
</gene>
<dbReference type="Pfam" id="PF12854">
    <property type="entry name" value="PPR_1"/>
    <property type="match status" value="1"/>
</dbReference>
<keyword evidence="5" id="KW-1185">Reference proteome</keyword>
<evidence type="ECO:0000256" key="2">
    <source>
        <dbReference type="ARBA" id="ARBA00022737"/>
    </source>
</evidence>
<accession>A0A2G5CE20</accession>
<evidence type="ECO:0000256" key="3">
    <source>
        <dbReference type="PROSITE-ProRule" id="PRU00708"/>
    </source>
</evidence>
<protein>
    <recommendedName>
        <fullName evidence="6">Pentacotripeptide-repeat region of PRORP domain-containing protein</fullName>
    </recommendedName>
</protein>
<sequence>MNYAFEDIEDIFIYNNIIQDLCNAGRQKEGLVLLDMIRSQRSVPKTFVYNNLIGAFCKAGDIEKSRQLFDQMEEDGVRVSVVALNALVDGMCKHGMINMINSALELFADVKSKLGLEGNAITYTSLITGLCNLNNLDKAMALFDEMVSVLRAPLTNTMIYNVLIDSLCKEKKIENAFSLVDHMIAKGVRPDVQTYNAIFRGLRDMNLLDKAFVVMDTMKEQACDPDNITMQWLSTAGETTRLNNFAKAMGVKFNRFRPVIQSRKDKKR</sequence>
<dbReference type="Gene3D" id="1.25.40.10">
    <property type="entry name" value="Tetratricopeptide repeat domain"/>
    <property type="match status" value="3"/>
</dbReference>
<dbReference type="Pfam" id="PF13041">
    <property type="entry name" value="PPR_2"/>
    <property type="match status" value="2"/>
</dbReference>
<dbReference type="InterPro" id="IPR011990">
    <property type="entry name" value="TPR-like_helical_dom_sf"/>
</dbReference>
<dbReference type="InterPro" id="IPR002885">
    <property type="entry name" value="PPR_rpt"/>
</dbReference>
<feature type="repeat" description="PPR" evidence="3">
    <location>
        <begin position="45"/>
        <end position="79"/>
    </location>
</feature>
<evidence type="ECO:0000313" key="5">
    <source>
        <dbReference type="Proteomes" id="UP000230069"/>
    </source>
</evidence>
<keyword evidence="2" id="KW-0677">Repeat</keyword>
<dbReference type="STRING" id="218851.A0A2G5CE20"/>
<dbReference type="PROSITE" id="PS51375">
    <property type="entry name" value="PPR"/>
    <property type="match status" value="5"/>
</dbReference>
<feature type="repeat" description="PPR" evidence="3">
    <location>
        <begin position="156"/>
        <end position="190"/>
    </location>
</feature>
<feature type="repeat" description="PPR" evidence="3">
    <location>
        <begin position="119"/>
        <end position="153"/>
    </location>
</feature>
<reference evidence="4 5" key="1">
    <citation type="submission" date="2017-09" db="EMBL/GenBank/DDBJ databases">
        <title>WGS assembly of Aquilegia coerulea Goldsmith.</title>
        <authorList>
            <person name="Hodges S."/>
            <person name="Kramer E."/>
            <person name="Nordborg M."/>
            <person name="Tomkins J."/>
            <person name="Borevitz J."/>
            <person name="Derieg N."/>
            <person name="Yan J."/>
            <person name="Mihaltcheva S."/>
            <person name="Hayes R.D."/>
            <person name="Rokhsar D."/>
        </authorList>
    </citation>
    <scope>NUCLEOTIDE SEQUENCE [LARGE SCALE GENOMIC DNA]</scope>
    <source>
        <strain evidence="5">cv. Goldsmith</strain>
    </source>
</reference>
<dbReference type="InterPro" id="IPR050872">
    <property type="entry name" value="PPR_P_subfamily"/>
</dbReference>
<evidence type="ECO:0000256" key="1">
    <source>
        <dbReference type="ARBA" id="ARBA00007626"/>
    </source>
</evidence>
<dbReference type="InParanoid" id="A0A2G5CE20"/>
<evidence type="ECO:0000313" key="4">
    <source>
        <dbReference type="EMBL" id="PIA29493.1"/>
    </source>
</evidence>
<feature type="repeat" description="PPR" evidence="3">
    <location>
        <begin position="10"/>
        <end position="44"/>
    </location>
</feature>